<dbReference type="NCBIfam" id="TIGR03915">
    <property type="entry name" value="SAM_7_link_chp"/>
    <property type="match status" value="1"/>
</dbReference>
<accession>A0A1K2HWM2</accession>
<evidence type="ECO:0000256" key="2">
    <source>
        <dbReference type="ARBA" id="ARBA00019403"/>
    </source>
</evidence>
<keyword evidence="4" id="KW-0479">Metal-binding</keyword>
<evidence type="ECO:0000256" key="7">
    <source>
        <dbReference type="ARBA" id="ARBA00023004"/>
    </source>
</evidence>
<evidence type="ECO:0000256" key="6">
    <source>
        <dbReference type="ARBA" id="ARBA00022801"/>
    </source>
</evidence>
<feature type="domain" description="Uracil-DNA glycosylase-like" evidence="10">
    <location>
        <begin position="313"/>
        <end position="473"/>
    </location>
</feature>
<dbReference type="GO" id="GO:0051539">
    <property type="term" value="F:4 iron, 4 sulfur cluster binding"/>
    <property type="evidence" value="ECO:0007669"/>
    <property type="project" value="UniProtKB-KW"/>
</dbReference>
<dbReference type="STRING" id="665118.SAMN02983003_1649"/>
<dbReference type="OrthoDB" id="5290748at2"/>
<dbReference type="Pfam" id="PF13566">
    <property type="entry name" value="DUF4130"/>
    <property type="match status" value="1"/>
</dbReference>
<reference evidence="11 12" key="1">
    <citation type="submission" date="2016-11" db="EMBL/GenBank/DDBJ databases">
        <authorList>
            <person name="Jaros S."/>
            <person name="Januszkiewicz K."/>
            <person name="Wedrychowicz H."/>
        </authorList>
    </citation>
    <scope>NUCLEOTIDE SEQUENCE [LARGE SCALE GENOMIC DNA]</scope>
    <source>
        <strain evidence="11 12">ATCC 23634</strain>
    </source>
</reference>
<evidence type="ECO:0000256" key="5">
    <source>
        <dbReference type="ARBA" id="ARBA00022763"/>
    </source>
</evidence>
<keyword evidence="3" id="KW-0004">4Fe-4S</keyword>
<dbReference type="InterPro" id="IPR051536">
    <property type="entry name" value="UDG_Type-4/5"/>
</dbReference>
<evidence type="ECO:0000256" key="4">
    <source>
        <dbReference type="ARBA" id="ARBA00022723"/>
    </source>
</evidence>
<dbReference type="NCBIfam" id="TIGR03914">
    <property type="entry name" value="UDG_fam_dom"/>
    <property type="match status" value="1"/>
</dbReference>
<dbReference type="InterPro" id="IPR005273">
    <property type="entry name" value="Ura-DNA_glyco_family4"/>
</dbReference>
<dbReference type="GO" id="GO:0006281">
    <property type="term" value="P:DNA repair"/>
    <property type="evidence" value="ECO:0007669"/>
    <property type="project" value="UniProtKB-KW"/>
</dbReference>
<comment type="similarity">
    <text evidence="1">Belongs to the uracil-DNA glycosylase (UDG) superfamily. Type 4 (UDGa) family.</text>
</comment>
<dbReference type="EMBL" id="FPKU01000001">
    <property type="protein sequence ID" value="SFZ83449.1"/>
    <property type="molecule type" value="Genomic_DNA"/>
</dbReference>
<dbReference type="GO" id="GO:0097506">
    <property type="term" value="F:deaminated base DNA N-glycosylase activity"/>
    <property type="evidence" value="ECO:0007669"/>
    <property type="project" value="UniProtKB-ARBA"/>
</dbReference>
<evidence type="ECO:0000256" key="8">
    <source>
        <dbReference type="ARBA" id="ARBA00023014"/>
    </source>
</evidence>
<dbReference type="Gene3D" id="3.40.470.10">
    <property type="entry name" value="Uracil-DNA glycosylase-like domain"/>
    <property type="match status" value="1"/>
</dbReference>
<gene>
    <name evidence="11" type="ORF">SAMN02983003_1649</name>
</gene>
<dbReference type="InterPro" id="IPR005122">
    <property type="entry name" value="Uracil-DNA_glycosylase-like"/>
</dbReference>
<dbReference type="GO" id="GO:0046872">
    <property type="term" value="F:metal ion binding"/>
    <property type="evidence" value="ECO:0007669"/>
    <property type="project" value="UniProtKB-KW"/>
</dbReference>
<dbReference type="SMART" id="SM00986">
    <property type="entry name" value="UDG"/>
    <property type="match status" value="1"/>
</dbReference>
<organism evidence="11 12">
    <name type="scientific">Devosia enhydra</name>
    <dbReference type="NCBI Taxonomy" id="665118"/>
    <lineage>
        <taxon>Bacteria</taxon>
        <taxon>Pseudomonadati</taxon>
        <taxon>Pseudomonadota</taxon>
        <taxon>Alphaproteobacteria</taxon>
        <taxon>Hyphomicrobiales</taxon>
        <taxon>Devosiaceae</taxon>
        <taxon>Devosia</taxon>
    </lineage>
</organism>
<dbReference type="Proteomes" id="UP000183447">
    <property type="component" value="Unassembled WGS sequence"/>
</dbReference>
<keyword evidence="5" id="KW-0227">DNA damage</keyword>
<keyword evidence="12" id="KW-1185">Reference proteome</keyword>
<protein>
    <recommendedName>
        <fullName evidence="2">Type-4 uracil-DNA glycosylase</fullName>
    </recommendedName>
</protein>
<evidence type="ECO:0000256" key="1">
    <source>
        <dbReference type="ARBA" id="ARBA00006521"/>
    </source>
</evidence>
<dbReference type="PANTHER" id="PTHR33693">
    <property type="entry name" value="TYPE-5 URACIL-DNA GLYCOSYLASE"/>
    <property type="match status" value="1"/>
</dbReference>
<keyword evidence="6" id="KW-0378">Hydrolase</keyword>
<dbReference type="InterPro" id="IPR025404">
    <property type="entry name" value="DUF4130"/>
</dbReference>
<proteinExistence type="inferred from homology"/>
<evidence type="ECO:0000259" key="10">
    <source>
        <dbReference type="SMART" id="SM00986"/>
    </source>
</evidence>
<dbReference type="AlphaFoldDB" id="A0A1K2HWM2"/>
<dbReference type="RefSeq" id="WP_072340751.1">
    <property type="nucleotide sequence ID" value="NZ_FPKU01000001.1"/>
</dbReference>
<keyword evidence="7" id="KW-0408">Iron</keyword>
<keyword evidence="8" id="KW-0411">Iron-sulfur</keyword>
<name>A0A1K2HWM2_9HYPH</name>
<dbReference type="CDD" id="cd10030">
    <property type="entry name" value="UDG-F4_TTUDGA_SPO1dp_like"/>
    <property type="match status" value="1"/>
</dbReference>
<evidence type="ECO:0000256" key="9">
    <source>
        <dbReference type="ARBA" id="ARBA00023204"/>
    </source>
</evidence>
<dbReference type="SUPFAM" id="SSF52141">
    <property type="entry name" value="Uracil-DNA glycosylase-like"/>
    <property type="match status" value="1"/>
</dbReference>
<evidence type="ECO:0000256" key="3">
    <source>
        <dbReference type="ARBA" id="ARBA00022485"/>
    </source>
</evidence>
<dbReference type="Pfam" id="PF03167">
    <property type="entry name" value="UDG"/>
    <property type="match status" value="1"/>
</dbReference>
<sequence>MIAIRLDGYADFAEWRGHARALLAHGIEPSDVAWIGPDAFEQLLAGDAPPPAPAEAVTRVSPDFLEKAEAALCHRDPERFALCYRILWRLKGDRNLLEVASDPDIVRLRQMASAVRRDAHKMTAFVRFRKVEIADEAERERFAAWFEPDHYVLERTAPFFMRRFDGMDWAIVTPYASAVWNGQALAFGPGGRKGDVPSEDAVEAAWTTYFASIFNPARLKVAMMKSEMPVKYWRNLPEARLIDPLIRGAREAEMAMIERAASQPPARHLRQAGREADSPANATDDFATLSEAHDALASCRRCPLYEQATQPVFGEGPADAEIVFVGEQPGDQEDLAGRPFVGPAGQVFDGALAEAGIDRSRVYVTNAVKHFKFVPRGKRRLHQKPDGSEIAACNVWLSHELRLVRPRIIVALGATAAQSLMGRSATISKLRGAPIAREDGSVLFVTNHPSYLLRIPDRALAASEREKFIADLALVAQAIAGPAAAADA</sequence>
<dbReference type="SMART" id="SM00987">
    <property type="entry name" value="UreE_C"/>
    <property type="match status" value="1"/>
</dbReference>
<keyword evidence="9" id="KW-0234">DNA repair</keyword>
<dbReference type="InterPro" id="IPR023875">
    <property type="entry name" value="DNA_repair_put"/>
</dbReference>
<evidence type="ECO:0000313" key="12">
    <source>
        <dbReference type="Proteomes" id="UP000183447"/>
    </source>
</evidence>
<dbReference type="InterPro" id="IPR036895">
    <property type="entry name" value="Uracil-DNA_glycosylase-like_sf"/>
</dbReference>
<dbReference type="NCBIfam" id="TIGR00758">
    <property type="entry name" value="UDG_fam4"/>
    <property type="match status" value="1"/>
</dbReference>
<evidence type="ECO:0000313" key="11">
    <source>
        <dbReference type="EMBL" id="SFZ83449.1"/>
    </source>
</evidence>
<dbReference type="PANTHER" id="PTHR33693:SF9">
    <property type="entry name" value="TYPE-4 URACIL-DNA GLYCOSYLASE"/>
    <property type="match status" value="1"/>
</dbReference>